<gene>
    <name evidence="1" type="ORF">E5333_15140</name>
</gene>
<accession>A0A4S2FFZ3</accession>
<organism evidence="1 2">
    <name type="scientific">Muribaculum intestinale</name>
    <dbReference type="NCBI Taxonomy" id="1796646"/>
    <lineage>
        <taxon>Bacteria</taxon>
        <taxon>Pseudomonadati</taxon>
        <taxon>Bacteroidota</taxon>
        <taxon>Bacteroidia</taxon>
        <taxon>Bacteroidales</taxon>
        <taxon>Muribaculaceae</taxon>
        <taxon>Muribaculum</taxon>
    </lineage>
</organism>
<evidence type="ECO:0000313" key="2">
    <source>
        <dbReference type="Proteomes" id="UP000306630"/>
    </source>
</evidence>
<evidence type="ECO:0000313" key="1">
    <source>
        <dbReference type="EMBL" id="TGY67687.1"/>
    </source>
</evidence>
<dbReference type="EMBL" id="SRYD01000119">
    <property type="protein sequence ID" value="TGY67687.1"/>
    <property type="molecule type" value="Genomic_DNA"/>
</dbReference>
<proteinExistence type="predicted"/>
<dbReference type="RefSeq" id="WP_135994040.1">
    <property type="nucleotide sequence ID" value="NZ_SRYD01000119.1"/>
</dbReference>
<dbReference type="AlphaFoldDB" id="A0A4S2FFZ3"/>
<reference evidence="1 2" key="1">
    <citation type="submission" date="2019-04" db="EMBL/GenBank/DDBJ databases">
        <title>Microbes associate with the intestines of laboratory mice.</title>
        <authorList>
            <person name="Navarre W."/>
            <person name="Wong E."/>
            <person name="Huang K."/>
            <person name="Tropini C."/>
            <person name="Ng K."/>
            <person name="Yu B."/>
        </authorList>
    </citation>
    <scope>NUCLEOTIDE SEQUENCE [LARGE SCALE GENOMIC DNA]</scope>
    <source>
        <strain evidence="1 2">NM06_A21</strain>
    </source>
</reference>
<dbReference type="Proteomes" id="UP000306630">
    <property type="component" value="Unassembled WGS sequence"/>
</dbReference>
<comment type="caution">
    <text evidence="1">The sequence shown here is derived from an EMBL/GenBank/DDBJ whole genome shotgun (WGS) entry which is preliminary data.</text>
</comment>
<name>A0A4S2FFZ3_9BACT</name>
<protein>
    <submittedName>
        <fullName evidence="1">Uncharacterized protein</fullName>
    </submittedName>
</protein>
<sequence>MNLRNLNILALKSNDGTLSIEKIDIFRQDSLIDEMFEMYENPHDDAGDMYRRARNSSWTTGYTFPYCLGHSYYASYIDEIAFPEINADYQRVIYDKQNHISNCYKNGYIDYAKKTAKPT</sequence>